<evidence type="ECO:0000313" key="8">
    <source>
        <dbReference type="Proteomes" id="UP000230779"/>
    </source>
</evidence>
<name>A0A2M7RFP4_9BACT</name>
<dbReference type="InterPro" id="IPR020084">
    <property type="entry name" value="NUDIX_hydrolase_CS"/>
</dbReference>
<dbReference type="PANTHER" id="PTHR43758">
    <property type="entry name" value="7,8-DIHYDRO-8-OXOGUANINE TRIPHOSPHATASE"/>
    <property type="match status" value="1"/>
</dbReference>
<accession>A0A2M7RFP4</accession>
<evidence type="ECO:0000256" key="5">
    <source>
        <dbReference type="ARBA" id="ARBA00022842"/>
    </source>
</evidence>
<keyword evidence="3" id="KW-0479">Metal-binding</keyword>
<dbReference type="GO" id="GO:0046872">
    <property type="term" value="F:metal ion binding"/>
    <property type="evidence" value="ECO:0007669"/>
    <property type="project" value="UniProtKB-KW"/>
</dbReference>
<dbReference type="GO" id="GO:0005737">
    <property type="term" value="C:cytoplasm"/>
    <property type="evidence" value="ECO:0007669"/>
    <property type="project" value="TreeGrafter"/>
</dbReference>
<sequence>MGRFQFENMSKPRYHCVADIFLENEYHEVLMIKRALRKNVLPDCYNGIGGKIEPGETPLQAILRETKEESGVNRVENLKMRAVLSVKDKFGFWQIYIFQGKILKKAAKVQEISEGKLEWIKKSQLNKIKLVPDVKQWIDKMYQNPNSLIFANIEYTPTYKLKKCKMYNL</sequence>
<evidence type="ECO:0000256" key="1">
    <source>
        <dbReference type="ARBA" id="ARBA00001946"/>
    </source>
</evidence>
<protein>
    <recommendedName>
        <fullName evidence="6">Nudix hydrolase domain-containing protein</fullName>
    </recommendedName>
</protein>
<organism evidence="7 8">
    <name type="scientific">Candidatus Kerfeldbacteria bacterium CG_4_10_14_0_8_um_filter_42_10</name>
    <dbReference type="NCBI Taxonomy" id="2014248"/>
    <lineage>
        <taxon>Bacteria</taxon>
        <taxon>Candidatus Kerfeldiibacteriota</taxon>
    </lineage>
</organism>
<dbReference type="InterPro" id="IPR000086">
    <property type="entry name" value="NUDIX_hydrolase_dom"/>
</dbReference>
<dbReference type="Proteomes" id="UP000230779">
    <property type="component" value="Unassembled WGS sequence"/>
</dbReference>
<evidence type="ECO:0000256" key="2">
    <source>
        <dbReference type="ARBA" id="ARBA00005582"/>
    </source>
</evidence>
<comment type="caution">
    <text evidence="7">The sequence shown here is derived from an EMBL/GenBank/DDBJ whole genome shotgun (WGS) entry which is preliminary data.</text>
</comment>
<evidence type="ECO:0000256" key="3">
    <source>
        <dbReference type="ARBA" id="ARBA00022723"/>
    </source>
</evidence>
<dbReference type="EMBL" id="PFMD01000077">
    <property type="protein sequence ID" value="PIY95565.1"/>
    <property type="molecule type" value="Genomic_DNA"/>
</dbReference>
<gene>
    <name evidence="7" type="ORF">COY66_06435</name>
</gene>
<dbReference type="AlphaFoldDB" id="A0A2M7RFP4"/>
<dbReference type="Pfam" id="PF00293">
    <property type="entry name" value="NUDIX"/>
    <property type="match status" value="1"/>
</dbReference>
<comment type="cofactor">
    <cofactor evidence="1">
        <name>Mg(2+)</name>
        <dbReference type="ChEBI" id="CHEBI:18420"/>
    </cofactor>
</comment>
<evidence type="ECO:0000256" key="4">
    <source>
        <dbReference type="ARBA" id="ARBA00022801"/>
    </source>
</evidence>
<feature type="domain" description="Nudix hydrolase" evidence="6">
    <location>
        <begin position="13"/>
        <end position="144"/>
    </location>
</feature>
<proteinExistence type="inferred from homology"/>
<comment type="similarity">
    <text evidence="2">Belongs to the Nudix hydrolase family.</text>
</comment>
<dbReference type="InterPro" id="IPR015797">
    <property type="entry name" value="NUDIX_hydrolase-like_dom_sf"/>
</dbReference>
<dbReference type="PROSITE" id="PS51462">
    <property type="entry name" value="NUDIX"/>
    <property type="match status" value="1"/>
</dbReference>
<dbReference type="Gene3D" id="3.90.79.10">
    <property type="entry name" value="Nucleoside Triphosphate Pyrophosphohydrolase"/>
    <property type="match status" value="1"/>
</dbReference>
<dbReference type="SUPFAM" id="SSF55811">
    <property type="entry name" value="Nudix"/>
    <property type="match status" value="1"/>
</dbReference>
<keyword evidence="5" id="KW-0460">Magnesium</keyword>
<evidence type="ECO:0000259" key="6">
    <source>
        <dbReference type="PROSITE" id="PS51462"/>
    </source>
</evidence>
<dbReference type="PROSITE" id="PS00893">
    <property type="entry name" value="NUDIX_BOX"/>
    <property type="match status" value="1"/>
</dbReference>
<dbReference type="GO" id="GO:0016818">
    <property type="term" value="F:hydrolase activity, acting on acid anhydrides, in phosphorus-containing anhydrides"/>
    <property type="evidence" value="ECO:0007669"/>
    <property type="project" value="TreeGrafter"/>
</dbReference>
<keyword evidence="4" id="KW-0378">Hydrolase</keyword>
<reference evidence="7 8" key="1">
    <citation type="submission" date="2017-09" db="EMBL/GenBank/DDBJ databases">
        <title>Depth-based differentiation of microbial function through sediment-hosted aquifers and enrichment of novel symbionts in the deep terrestrial subsurface.</title>
        <authorList>
            <person name="Probst A.J."/>
            <person name="Ladd B."/>
            <person name="Jarett J.K."/>
            <person name="Geller-Mcgrath D.E."/>
            <person name="Sieber C.M."/>
            <person name="Emerson J.B."/>
            <person name="Anantharaman K."/>
            <person name="Thomas B.C."/>
            <person name="Malmstrom R."/>
            <person name="Stieglmeier M."/>
            <person name="Klingl A."/>
            <person name="Woyke T."/>
            <person name="Ryan C.M."/>
            <person name="Banfield J.F."/>
        </authorList>
    </citation>
    <scope>NUCLEOTIDE SEQUENCE [LARGE SCALE GENOMIC DNA]</scope>
    <source>
        <strain evidence="7">CG_4_10_14_0_8_um_filter_42_10</strain>
    </source>
</reference>
<evidence type="ECO:0000313" key="7">
    <source>
        <dbReference type="EMBL" id="PIY95565.1"/>
    </source>
</evidence>
<dbReference type="PANTHER" id="PTHR43758:SF2">
    <property type="entry name" value="OXIDIZED PURINE NUCLEOSIDE TRIPHOSPHATE HYDROLASE"/>
    <property type="match status" value="1"/>
</dbReference>